<comment type="caution">
    <text evidence="1">The sequence shown here is derived from an EMBL/GenBank/DDBJ whole genome shotgun (WGS) entry which is preliminary data.</text>
</comment>
<accession>A0AAV4MR67</accession>
<evidence type="ECO:0000313" key="1">
    <source>
        <dbReference type="EMBL" id="GIX74858.1"/>
    </source>
</evidence>
<keyword evidence="2" id="KW-1185">Reference proteome</keyword>
<reference evidence="1 2" key="1">
    <citation type="submission" date="2021-06" db="EMBL/GenBank/DDBJ databases">
        <title>Caerostris extrusa draft genome.</title>
        <authorList>
            <person name="Kono N."/>
            <person name="Arakawa K."/>
        </authorList>
    </citation>
    <scope>NUCLEOTIDE SEQUENCE [LARGE SCALE GENOMIC DNA]</scope>
</reference>
<dbReference type="Proteomes" id="UP001054945">
    <property type="component" value="Unassembled WGS sequence"/>
</dbReference>
<proteinExistence type="predicted"/>
<organism evidence="1 2">
    <name type="scientific">Caerostris extrusa</name>
    <name type="common">Bark spider</name>
    <name type="synonym">Caerostris bankana</name>
    <dbReference type="NCBI Taxonomy" id="172846"/>
    <lineage>
        <taxon>Eukaryota</taxon>
        <taxon>Metazoa</taxon>
        <taxon>Ecdysozoa</taxon>
        <taxon>Arthropoda</taxon>
        <taxon>Chelicerata</taxon>
        <taxon>Arachnida</taxon>
        <taxon>Araneae</taxon>
        <taxon>Araneomorphae</taxon>
        <taxon>Entelegynae</taxon>
        <taxon>Araneoidea</taxon>
        <taxon>Araneidae</taxon>
        <taxon>Caerostris</taxon>
    </lineage>
</organism>
<protein>
    <submittedName>
        <fullName evidence="1">Uncharacterized protein</fullName>
    </submittedName>
</protein>
<name>A0AAV4MR67_CAEEX</name>
<sequence>MDTISVINSYPAGLGLISCNRCSRLLYVGGVSAAVLEMEIGLCGANLEGINLEWAERGSLLIEAVGFYVAINCTAN</sequence>
<dbReference type="AlphaFoldDB" id="A0AAV4MR67"/>
<evidence type="ECO:0000313" key="2">
    <source>
        <dbReference type="Proteomes" id="UP001054945"/>
    </source>
</evidence>
<dbReference type="EMBL" id="BPLR01020103">
    <property type="protein sequence ID" value="GIX74858.1"/>
    <property type="molecule type" value="Genomic_DNA"/>
</dbReference>
<gene>
    <name evidence="1" type="ORF">CEXT_495921</name>
</gene>